<protein>
    <submittedName>
        <fullName evidence="1">Uncharacterized protein</fullName>
    </submittedName>
</protein>
<name>A0ABS5L993_9BACI</name>
<evidence type="ECO:0000313" key="2">
    <source>
        <dbReference type="Proteomes" id="UP000682403"/>
    </source>
</evidence>
<dbReference type="Proteomes" id="UP000682403">
    <property type="component" value="Unassembled WGS sequence"/>
</dbReference>
<organism evidence="1 2">
    <name type="scientific">Metabacillus flavus</name>
    <dbReference type="NCBI Taxonomy" id="2823519"/>
    <lineage>
        <taxon>Bacteria</taxon>
        <taxon>Bacillati</taxon>
        <taxon>Bacillota</taxon>
        <taxon>Bacilli</taxon>
        <taxon>Bacillales</taxon>
        <taxon>Bacillaceae</taxon>
        <taxon>Metabacillus</taxon>
    </lineage>
</organism>
<dbReference type="RefSeq" id="WP_211555688.1">
    <property type="nucleotide sequence ID" value="NZ_JAGVRK010000001.1"/>
</dbReference>
<dbReference type="EMBL" id="JAGVRK010000001">
    <property type="protein sequence ID" value="MBS2967299.1"/>
    <property type="molecule type" value="Genomic_DNA"/>
</dbReference>
<keyword evidence="2" id="KW-1185">Reference proteome</keyword>
<reference evidence="1 2" key="1">
    <citation type="submission" date="2021-04" db="EMBL/GenBank/DDBJ databases">
        <title>Metabacillus sp. strain KIGAM252 whole genome sequence.</title>
        <authorList>
            <person name="Seo M.-J."/>
            <person name="Cho E.-S."/>
            <person name="Hwang C.Y."/>
            <person name="Yoon D.J."/>
        </authorList>
    </citation>
    <scope>NUCLEOTIDE SEQUENCE [LARGE SCALE GENOMIC DNA]</scope>
    <source>
        <strain evidence="1 2">KIGAM252</strain>
    </source>
</reference>
<comment type="caution">
    <text evidence="1">The sequence shown here is derived from an EMBL/GenBank/DDBJ whole genome shotgun (WGS) entry which is preliminary data.</text>
</comment>
<gene>
    <name evidence="1" type="ORF">J9317_00590</name>
</gene>
<sequence length="46" mass="5090">MGFWYGGGEVLDISAQMGWVSIGRIWRYGKELRGGARGRPYLGGID</sequence>
<proteinExistence type="predicted"/>
<evidence type="ECO:0000313" key="1">
    <source>
        <dbReference type="EMBL" id="MBS2967299.1"/>
    </source>
</evidence>
<accession>A0ABS5L993</accession>